<dbReference type="OrthoDB" id="71307at2759"/>
<keyword evidence="2" id="KW-0446">Lipid-binding</keyword>
<accession>A0A5J9WGC0</accession>
<dbReference type="Proteomes" id="UP000324897">
    <property type="component" value="Chromosome 5"/>
</dbReference>
<reference evidence="5 6" key="1">
    <citation type="journal article" date="2019" name="Sci. Rep.">
        <title>A high-quality genome of Eragrostis curvula grass provides insights into Poaceae evolution and supports new strategies to enhance forage quality.</title>
        <authorList>
            <person name="Carballo J."/>
            <person name="Santos B.A.C.M."/>
            <person name="Zappacosta D."/>
            <person name="Garbus I."/>
            <person name="Selva J.P."/>
            <person name="Gallo C.A."/>
            <person name="Diaz A."/>
            <person name="Albertini E."/>
            <person name="Caccamo M."/>
            <person name="Echenique V."/>
        </authorList>
    </citation>
    <scope>NUCLEOTIDE SEQUENCE [LARGE SCALE GENOMIC DNA]</scope>
    <source>
        <strain evidence="6">cv. Victoria</strain>
        <tissue evidence="5">Leaf</tissue>
    </source>
</reference>
<sequence length="541" mass="58340">MALLFELLLTAVVTLLAAFLLATLFAANDPRREPDRAAAAIAEEVAEEERIIEVDEVKRSERTAAAEAEGWVEVEKAPAVVVEEAECSPEPDKEVVPVKAALAVRPGAGLEEEEVDVGEKRCDLTAAASTPGVVVEADTHAVVAEAVPREVVDVAGSESGRVQDVGAKQHDLPAEAAPSEVLDAQQEKQGVQRVAEVLPIKLEAVEAEHHHLVSEVAPAAEVLDAGLEEDSVQVIEVKPDELAAETAPEQIPDVVSEKKGEQTVEAEGNELTAEAVPEETFEVPLAEKEEPKIQQPVEEAVDTHEEVQNREEAECETHPVDQQEELVPEEELVATKRSDAEVTHEGSSSDKLVDELPVEVVTLQGPPEDDAESDMDIGDWEGIERSEVEKKFGAAATFAASEAGAAALSKLGSDVQVQLQGLLKVAIDGPCYDSTQPLTLRPSSRAKWVAWQKLGNMHPEIAMEKYMNLLSEVIPGWLRYETSDTKKHEADDYFEGSTLTMTAASDQQRNRGNEESTGIYEGHLTASPNPEKGQSSNIPAE</sequence>
<organism evidence="5 6">
    <name type="scientific">Eragrostis curvula</name>
    <name type="common">weeping love grass</name>
    <dbReference type="NCBI Taxonomy" id="38414"/>
    <lineage>
        <taxon>Eukaryota</taxon>
        <taxon>Viridiplantae</taxon>
        <taxon>Streptophyta</taxon>
        <taxon>Embryophyta</taxon>
        <taxon>Tracheophyta</taxon>
        <taxon>Spermatophyta</taxon>
        <taxon>Magnoliopsida</taxon>
        <taxon>Liliopsida</taxon>
        <taxon>Poales</taxon>
        <taxon>Poaceae</taxon>
        <taxon>PACMAD clade</taxon>
        <taxon>Chloridoideae</taxon>
        <taxon>Eragrostideae</taxon>
        <taxon>Eragrostidinae</taxon>
        <taxon>Eragrostis</taxon>
    </lineage>
</organism>
<evidence type="ECO:0000256" key="3">
    <source>
        <dbReference type="SAM" id="MobiDB-lite"/>
    </source>
</evidence>
<feature type="domain" description="ACB" evidence="4">
    <location>
        <begin position="388"/>
        <end position="479"/>
    </location>
</feature>
<evidence type="ECO:0000313" key="5">
    <source>
        <dbReference type="EMBL" id="TVU47762.1"/>
    </source>
</evidence>
<comment type="similarity">
    <text evidence="1">Belongs to the ACBP family.</text>
</comment>
<evidence type="ECO:0000313" key="6">
    <source>
        <dbReference type="Proteomes" id="UP000324897"/>
    </source>
</evidence>
<proteinExistence type="inferred from homology"/>
<feature type="compositionally biased region" description="Polar residues" evidence="3">
    <location>
        <begin position="526"/>
        <end position="541"/>
    </location>
</feature>
<dbReference type="InterPro" id="IPR000582">
    <property type="entry name" value="Acyl-CoA-binding_protein"/>
</dbReference>
<feature type="region of interest" description="Disordered" evidence="3">
    <location>
        <begin position="501"/>
        <end position="541"/>
    </location>
</feature>
<keyword evidence="6" id="KW-1185">Reference proteome</keyword>
<evidence type="ECO:0000259" key="4">
    <source>
        <dbReference type="PROSITE" id="PS51228"/>
    </source>
</evidence>
<dbReference type="InterPro" id="IPR014352">
    <property type="entry name" value="FERM/acyl-CoA-bd_prot_sf"/>
</dbReference>
<dbReference type="Pfam" id="PF00887">
    <property type="entry name" value="ACBP"/>
    <property type="match status" value="1"/>
</dbReference>
<evidence type="ECO:0000256" key="2">
    <source>
        <dbReference type="ARBA" id="ARBA00023121"/>
    </source>
</evidence>
<dbReference type="GO" id="GO:0006631">
    <property type="term" value="P:fatty acid metabolic process"/>
    <property type="evidence" value="ECO:0007669"/>
    <property type="project" value="TreeGrafter"/>
</dbReference>
<dbReference type="AlphaFoldDB" id="A0A5J9WGC0"/>
<dbReference type="GO" id="GO:0000062">
    <property type="term" value="F:fatty-acyl-CoA binding"/>
    <property type="evidence" value="ECO:0007669"/>
    <property type="project" value="InterPro"/>
</dbReference>
<dbReference type="Gene3D" id="1.20.80.10">
    <property type="match status" value="1"/>
</dbReference>
<dbReference type="PROSITE" id="PS51228">
    <property type="entry name" value="ACB_2"/>
    <property type="match status" value="1"/>
</dbReference>
<name>A0A5J9WGC0_9POAL</name>
<dbReference type="InterPro" id="IPR035984">
    <property type="entry name" value="Acyl-CoA-binding_sf"/>
</dbReference>
<protein>
    <recommendedName>
        <fullName evidence="4">ACB domain-containing protein</fullName>
    </recommendedName>
</protein>
<evidence type="ECO:0000256" key="1">
    <source>
        <dbReference type="ARBA" id="ARBA00005567"/>
    </source>
</evidence>
<dbReference type="EMBL" id="RWGY01000004">
    <property type="protein sequence ID" value="TVU47762.1"/>
    <property type="molecule type" value="Genomic_DNA"/>
</dbReference>
<gene>
    <name evidence="5" type="ORF">EJB05_07371</name>
</gene>
<dbReference type="PANTHER" id="PTHR23310">
    <property type="entry name" value="ACYL-COA-BINDING PROTEIN, ACBP"/>
    <property type="match status" value="1"/>
</dbReference>
<dbReference type="SUPFAM" id="SSF47027">
    <property type="entry name" value="Acyl-CoA binding protein"/>
    <property type="match status" value="1"/>
</dbReference>
<dbReference type="PANTHER" id="PTHR23310:SF105">
    <property type="entry name" value="ACYL-COA-BINDING DOMAIN-CONTAINING PROTEIN 5"/>
    <property type="match status" value="1"/>
</dbReference>
<comment type="caution">
    <text evidence="5">The sequence shown here is derived from an EMBL/GenBank/DDBJ whole genome shotgun (WGS) entry which is preliminary data.</text>
</comment>
<dbReference type="Gramene" id="TVU47762">
    <property type="protein sequence ID" value="TVU47762"/>
    <property type="gene ID" value="EJB05_07371"/>
</dbReference>